<keyword evidence="4" id="KW-1185">Reference proteome</keyword>
<feature type="transmembrane region" description="Helical" evidence="1">
    <location>
        <begin position="115"/>
        <end position="134"/>
    </location>
</feature>
<sequence length="314" mass="35845">MRKKIPEDGYGQRKRLLVNYFIGIFSKNGIFEAIISNKGSNRAILSLLRNGCNQGFSCLRILFRVRTSNPQFSITSQLHSILHSHLPMDSFTIRHIKLEKANAIKKHRPLQKIANLFRFLEICVVLALISKFSIQLPVAVKNSSEYFKDLTVVLGSPRFVFILGNAIVITLFAKSGQFSGHDSTGKKSGTDLYEEFVEKSESSQGLHQYEAGHTEKQSSSVECTVAEETCATVEIKNYRRSQSEKLDRGTCNKSCRELRRSVTEKCRESIESVEGWMKISYPEDSMSNEEFRSTVEAFIARQKRFRRDEENSVY</sequence>
<dbReference type="Proteomes" id="UP000467840">
    <property type="component" value="Chromosome 11"/>
</dbReference>
<dbReference type="AlphaFoldDB" id="A0A6A6NBR8"/>
<dbReference type="EMBL" id="JAAGAX010000002">
    <property type="protein sequence ID" value="KAF2322887.1"/>
    <property type="molecule type" value="Genomic_DNA"/>
</dbReference>
<proteinExistence type="predicted"/>
<evidence type="ECO:0000313" key="4">
    <source>
        <dbReference type="Proteomes" id="UP000467840"/>
    </source>
</evidence>
<feature type="transmembrane region" description="Helical" evidence="1">
    <location>
        <begin position="154"/>
        <end position="173"/>
    </location>
</feature>
<dbReference type="PANTHER" id="PTHR33640:SF8">
    <property type="entry name" value="TRANSMEMBRANE PROTEIN"/>
    <property type="match status" value="1"/>
</dbReference>
<dbReference type="EMBL" id="JAAGAX010000002">
    <property type="protein sequence ID" value="KAF2322881.1"/>
    <property type="molecule type" value="Genomic_DNA"/>
</dbReference>
<reference evidence="3 4" key="1">
    <citation type="journal article" date="2020" name="Mol. Plant">
        <title>The Chromosome-Based Rubber Tree Genome Provides New Insights into Spurge Genome Evolution and Rubber Biosynthesis.</title>
        <authorList>
            <person name="Liu J."/>
            <person name="Shi C."/>
            <person name="Shi C.C."/>
            <person name="Li W."/>
            <person name="Zhang Q.J."/>
            <person name="Zhang Y."/>
            <person name="Li K."/>
            <person name="Lu H.F."/>
            <person name="Shi C."/>
            <person name="Zhu S.T."/>
            <person name="Xiao Z.Y."/>
            <person name="Nan H."/>
            <person name="Yue Y."/>
            <person name="Zhu X.G."/>
            <person name="Wu Y."/>
            <person name="Hong X.N."/>
            <person name="Fan G.Y."/>
            <person name="Tong Y."/>
            <person name="Zhang D."/>
            <person name="Mao C.L."/>
            <person name="Liu Y.L."/>
            <person name="Hao S.J."/>
            <person name="Liu W.Q."/>
            <person name="Lv M.Q."/>
            <person name="Zhang H.B."/>
            <person name="Liu Y."/>
            <person name="Hu-Tang G.R."/>
            <person name="Wang J.P."/>
            <person name="Wang J.H."/>
            <person name="Sun Y.H."/>
            <person name="Ni S.B."/>
            <person name="Chen W.B."/>
            <person name="Zhang X.C."/>
            <person name="Jiao Y.N."/>
            <person name="Eichler E.E."/>
            <person name="Li G.H."/>
            <person name="Liu X."/>
            <person name="Gao L.Z."/>
        </authorList>
    </citation>
    <scope>NUCLEOTIDE SEQUENCE [LARGE SCALE GENOMIC DNA]</scope>
    <source>
        <strain evidence="4">cv. GT1</strain>
        <tissue evidence="3">Leaf</tissue>
    </source>
</reference>
<keyword evidence="1" id="KW-1133">Transmembrane helix</keyword>
<name>A0A6A6NBR8_HEVBR</name>
<evidence type="ECO:0000313" key="2">
    <source>
        <dbReference type="EMBL" id="KAF2322881.1"/>
    </source>
</evidence>
<gene>
    <name evidence="2" type="ORF">GH714_031738</name>
    <name evidence="3" type="ORF">GH714_031797</name>
</gene>
<evidence type="ECO:0008006" key="5">
    <source>
        <dbReference type="Google" id="ProtNLM"/>
    </source>
</evidence>
<keyword evidence="1" id="KW-0472">Membrane</keyword>
<organism evidence="3 4">
    <name type="scientific">Hevea brasiliensis</name>
    <name type="common">Para rubber tree</name>
    <name type="synonym">Siphonia brasiliensis</name>
    <dbReference type="NCBI Taxonomy" id="3981"/>
    <lineage>
        <taxon>Eukaryota</taxon>
        <taxon>Viridiplantae</taxon>
        <taxon>Streptophyta</taxon>
        <taxon>Embryophyta</taxon>
        <taxon>Tracheophyta</taxon>
        <taxon>Spermatophyta</taxon>
        <taxon>Magnoliopsida</taxon>
        <taxon>eudicotyledons</taxon>
        <taxon>Gunneridae</taxon>
        <taxon>Pentapetalae</taxon>
        <taxon>rosids</taxon>
        <taxon>fabids</taxon>
        <taxon>Malpighiales</taxon>
        <taxon>Euphorbiaceae</taxon>
        <taxon>Crotonoideae</taxon>
        <taxon>Micrandreae</taxon>
        <taxon>Hevea</taxon>
    </lineage>
</organism>
<evidence type="ECO:0000256" key="1">
    <source>
        <dbReference type="SAM" id="Phobius"/>
    </source>
</evidence>
<accession>A0A6A6NBR8</accession>
<keyword evidence="1" id="KW-0812">Transmembrane</keyword>
<comment type="caution">
    <text evidence="3">The sequence shown here is derived from an EMBL/GenBank/DDBJ whole genome shotgun (WGS) entry which is preliminary data.</text>
</comment>
<evidence type="ECO:0000313" key="3">
    <source>
        <dbReference type="EMBL" id="KAF2322887.1"/>
    </source>
</evidence>
<protein>
    <recommendedName>
        <fullName evidence="5">DUF4408 domain-containing protein</fullName>
    </recommendedName>
</protein>
<dbReference type="PANTHER" id="PTHR33640">
    <property type="entry name" value="TRANSMEMBRANE PROTEIN"/>
    <property type="match status" value="1"/>
</dbReference>